<reference evidence="11" key="1">
    <citation type="submission" date="2019-09" db="EMBL/GenBank/DDBJ databases">
        <title>Draft genome information of white flower Hibiscus syriacus.</title>
        <authorList>
            <person name="Kim Y.-M."/>
        </authorList>
    </citation>
    <scope>NUCLEOTIDE SEQUENCE [LARGE SCALE GENOMIC DNA]</scope>
    <source>
        <strain evidence="11">YM2019G1</strain>
    </source>
</reference>
<dbReference type="PANTHER" id="PTHR45801">
    <property type="entry name" value="OS07G0101800 PROTEIN"/>
    <property type="match status" value="1"/>
</dbReference>
<evidence type="ECO:0000256" key="5">
    <source>
        <dbReference type="ARBA" id="ARBA00023015"/>
    </source>
</evidence>
<evidence type="ECO:0000259" key="10">
    <source>
        <dbReference type="PROSITE" id="PS50157"/>
    </source>
</evidence>
<evidence type="ECO:0000256" key="1">
    <source>
        <dbReference type="ARBA" id="ARBA00004123"/>
    </source>
</evidence>
<keyword evidence="6" id="KW-0804">Transcription</keyword>
<evidence type="ECO:0000256" key="2">
    <source>
        <dbReference type="ARBA" id="ARBA00022723"/>
    </source>
</evidence>
<feature type="domain" description="C2H2-type" evidence="10">
    <location>
        <begin position="54"/>
        <end position="81"/>
    </location>
</feature>
<evidence type="ECO:0000313" key="11">
    <source>
        <dbReference type="EMBL" id="KAE8679469.1"/>
    </source>
</evidence>
<keyword evidence="2" id="KW-0479">Metal-binding</keyword>
<dbReference type="PROSITE" id="PS50157">
    <property type="entry name" value="ZINC_FINGER_C2H2_2"/>
    <property type="match status" value="1"/>
</dbReference>
<keyword evidence="12" id="KW-1185">Reference proteome</keyword>
<keyword evidence="5" id="KW-0805">Transcription regulation</keyword>
<dbReference type="GO" id="GO:0005634">
    <property type="term" value="C:nucleus"/>
    <property type="evidence" value="ECO:0007669"/>
    <property type="project" value="UniProtKB-SubCell"/>
</dbReference>
<organism evidence="11 12">
    <name type="scientific">Hibiscus syriacus</name>
    <name type="common">Rose of Sharon</name>
    <dbReference type="NCBI Taxonomy" id="106335"/>
    <lineage>
        <taxon>Eukaryota</taxon>
        <taxon>Viridiplantae</taxon>
        <taxon>Streptophyta</taxon>
        <taxon>Embryophyta</taxon>
        <taxon>Tracheophyta</taxon>
        <taxon>Spermatophyta</taxon>
        <taxon>Magnoliopsida</taxon>
        <taxon>eudicotyledons</taxon>
        <taxon>Gunneridae</taxon>
        <taxon>Pentapetalae</taxon>
        <taxon>rosids</taxon>
        <taxon>malvids</taxon>
        <taxon>Malvales</taxon>
        <taxon>Malvaceae</taxon>
        <taxon>Malvoideae</taxon>
        <taxon>Hibiscus</taxon>
    </lineage>
</organism>
<dbReference type="InterPro" id="IPR052426">
    <property type="entry name" value="Plant_dev_regulator"/>
</dbReference>
<evidence type="ECO:0000256" key="8">
    <source>
        <dbReference type="PROSITE-ProRule" id="PRU00042"/>
    </source>
</evidence>
<evidence type="ECO:0000256" key="9">
    <source>
        <dbReference type="SAM" id="MobiDB-lite"/>
    </source>
</evidence>
<proteinExistence type="predicted"/>
<dbReference type="OrthoDB" id="1708403at2759"/>
<dbReference type="SUPFAM" id="SSF57667">
    <property type="entry name" value="beta-beta-alpha zinc fingers"/>
    <property type="match status" value="1"/>
</dbReference>
<dbReference type="GO" id="GO:0008270">
    <property type="term" value="F:zinc ion binding"/>
    <property type="evidence" value="ECO:0007669"/>
    <property type="project" value="UniProtKB-KW"/>
</dbReference>
<keyword evidence="3 8" id="KW-0863">Zinc-finger</keyword>
<dbReference type="InterPro" id="IPR013087">
    <property type="entry name" value="Znf_C2H2_type"/>
</dbReference>
<dbReference type="Proteomes" id="UP000436088">
    <property type="component" value="Unassembled WGS sequence"/>
</dbReference>
<comment type="caution">
    <text evidence="11">The sequence shown here is derived from an EMBL/GenBank/DDBJ whole genome shotgun (WGS) entry which is preliminary data.</text>
</comment>
<dbReference type="InterPro" id="IPR036236">
    <property type="entry name" value="Znf_C2H2_sf"/>
</dbReference>
<dbReference type="EMBL" id="VEPZ02001331">
    <property type="protein sequence ID" value="KAE8679469.1"/>
    <property type="molecule type" value="Genomic_DNA"/>
</dbReference>
<evidence type="ECO:0000256" key="4">
    <source>
        <dbReference type="ARBA" id="ARBA00022833"/>
    </source>
</evidence>
<evidence type="ECO:0000256" key="6">
    <source>
        <dbReference type="ARBA" id="ARBA00023163"/>
    </source>
</evidence>
<dbReference type="SMART" id="SM00355">
    <property type="entry name" value="ZnF_C2H2"/>
    <property type="match status" value="1"/>
</dbReference>
<dbReference type="PROSITE" id="PS00028">
    <property type="entry name" value="ZINC_FINGER_C2H2_1"/>
    <property type="match status" value="1"/>
</dbReference>
<name>A0A6A2YJN4_HIBSY</name>
<dbReference type="Pfam" id="PF13912">
    <property type="entry name" value="zf-C2H2_6"/>
    <property type="match status" value="1"/>
</dbReference>
<feature type="region of interest" description="Disordered" evidence="9">
    <location>
        <begin position="82"/>
        <end position="118"/>
    </location>
</feature>
<sequence>MEQASSWMLMRRRMFFQSHFQVSMNSLSESWEEKSFAEDAARSLGGCVWPPRSYTCSFCKREFKSAQALGGHMNVHRRDRAKLKQSHSPNNDAVFHQNQNPNPLISPDPIFPHRPHSSDLTLSPLSAPCSIVGGEHERQLFRSDSTTKTTLSNVISTSYDDDDDDDVEINYKRRKIAVPTLPFLVVGIAGSLEELDLELRLGVEPKLK</sequence>
<evidence type="ECO:0000313" key="12">
    <source>
        <dbReference type="Proteomes" id="UP000436088"/>
    </source>
</evidence>
<dbReference type="PANTHER" id="PTHR45801:SF94">
    <property type="entry name" value="ZINC FINGER PROTEIN 10"/>
    <property type="match status" value="1"/>
</dbReference>
<dbReference type="Gene3D" id="3.30.160.60">
    <property type="entry name" value="Classic Zinc Finger"/>
    <property type="match status" value="1"/>
</dbReference>
<evidence type="ECO:0000256" key="3">
    <source>
        <dbReference type="ARBA" id="ARBA00022771"/>
    </source>
</evidence>
<evidence type="ECO:0000256" key="7">
    <source>
        <dbReference type="ARBA" id="ARBA00023242"/>
    </source>
</evidence>
<gene>
    <name evidence="11" type="ORF">F3Y22_tig00111402pilonHSYRG01517</name>
</gene>
<protein>
    <submittedName>
        <fullName evidence="11">Regulator of chromosome condensation family protein</fullName>
    </submittedName>
</protein>
<dbReference type="AlphaFoldDB" id="A0A6A2YJN4"/>
<comment type="subcellular location">
    <subcellularLocation>
        <location evidence="1">Nucleus</location>
    </subcellularLocation>
</comment>
<accession>A0A6A2YJN4</accession>
<keyword evidence="4" id="KW-0862">Zinc</keyword>
<feature type="compositionally biased region" description="Polar residues" evidence="9">
    <location>
        <begin position="86"/>
        <end position="103"/>
    </location>
</feature>
<keyword evidence="7" id="KW-0539">Nucleus</keyword>